<keyword evidence="3" id="KW-1185">Reference proteome</keyword>
<comment type="caution">
    <text evidence="2">The sequence shown here is derived from an EMBL/GenBank/DDBJ whole genome shotgun (WGS) entry which is preliminary data.</text>
</comment>
<dbReference type="SUPFAM" id="SSF55729">
    <property type="entry name" value="Acyl-CoA N-acyltransferases (Nat)"/>
    <property type="match status" value="1"/>
</dbReference>
<reference evidence="2 3" key="1">
    <citation type="submission" date="2019-06" db="EMBL/GenBank/DDBJ databases">
        <title>Sequencing the genomes of 1000 actinobacteria strains.</title>
        <authorList>
            <person name="Klenk H.-P."/>
        </authorList>
    </citation>
    <scope>NUCLEOTIDE SEQUENCE [LARGE SCALE GENOMIC DNA]</scope>
    <source>
        <strain evidence="2 3">DSM 45043</strain>
    </source>
</reference>
<dbReference type="OrthoDB" id="4095657at2"/>
<evidence type="ECO:0000313" key="2">
    <source>
        <dbReference type="EMBL" id="TQM70586.1"/>
    </source>
</evidence>
<accession>A0A543IJ58</accession>
<proteinExistence type="predicted"/>
<dbReference type="AlphaFoldDB" id="A0A543IJ58"/>
<sequence length="206" mass="23454">MDTGTSARRRSRAARIAYPIRLAQPGELDSVLGLIDHAAEWLRTKKNTTQWARPWPSPADRRKRVYEALENGETWLLFDRARPIGTVSIKSAGHEELWTAEERETKAVYLHRLVIHRDYAGMALGAELIEWAGRKGASQQNGAELIRIDVWTDNTELHEYYRRQGFRDVGIRTTSDNTPSGALFQKPLGTGQATRLDRIKEHTPQP</sequence>
<dbReference type="PROSITE" id="PS51186">
    <property type="entry name" value="GNAT"/>
    <property type="match status" value="1"/>
</dbReference>
<organism evidence="2 3">
    <name type="scientific">Actinomadura hallensis</name>
    <dbReference type="NCBI Taxonomy" id="337895"/>
    <lineage>
        <taxon>Bacteria</taxon>
        <taxon>Bacillati</taxon>
        <taxon>Actinomycetota</taxon>
        <taxon>Actinomycetes</taxon>
        <taxon>Streptosporangiales</taxon>
        <taxon>Thermomonosporaceae</taxon>
        <taxon>Actinomadura</taxon>
    </lineage>
</organism>
<dbReference type="EMBL" id="VFPO01000001">
    <property type="protein sequence ID" value="TQM70586.1"/>
    <property type="molecule type" value="Genomic_DNA"/>
</dbReference>
<evidence type="ECO:0000313" key="3">
    <source>
        <dbReference type="Proteomes" id="UP000316706"/>
    </source>
</evidence>
<name>A0A543IJ58_9ACTN</name>
<dbReference type="GO" id="GO:0016747">
    <property type="term" value="F:acyltransferase activity, transferring groups other than amino-acyl groups"/>
    <property type="evidence" value="ECO:0007669"/>
    <property type="project" value="InterPro"/>
</dbReference>
<dbReference type="InterPro" id="IPR000182">
    <property type="entry name" value="GNAT_dom"/>
</dbReference>
<dbReference type="RefSeq" id="WP_141971545.1">
    <property type="nucleotide sequence ID" value="NZ_VFPO01000001.1"/>
</dbReference>
<keyword evidence="2" id="KW-0687">Ribonucleoprotein</keyword>
<dbReference type="InterPro" id="IPR016181">
    <property type="entry name" value="Acyl_CoA_acyltransferase"/>
</dbReference>
<feature type="domain" description="N-acetyltransferase" evidence="1">
    <location>
        <begin position="18"/>
        <end position="189"/>
    </location>
</feature>
<dbReference type="CDD" id="cd04301">
    <property type="entry name" value="NAT_SF"/>
    <property type="match status" value="1"/>
</dbReference>
<gene>
    <name evidence="2" type="ORF">FHX41_4320</name>
</gene>
<dbReference type="Pfam" id="PF00583">
    <property type="entry name" value="Acetyltransf_1"/>
    <property type="match status" value="1"/>
</dbReference>
<evidence type="ECO:0000259" key="1">
    <source>
        <dbReference type="PROSITE" id="PS51186"/>
    </source>
</evidence>
<dbReference type="Gene3D" id="3.40.630.30">
    <property type="match status" value="1"/>
</dbReference>
<dbReference type="Proteomes" id="UP000316706">
    <property type="component" value="Unassembled WGS sequence"/>
</dbReference>
<protein>
    <submittedName>
        <fullName evidence="2">Ribosomal protein S18 acetylase RimI-like enzyme</fullName>
    </submittedName>
</protein>
<dbReference type="GO" id="GO:0005840">
    <property type="term" value="C:ribosome"/>
    <property type="evidence" value="ECO:0007669"/>
    <property type="project" value="UniProtKB-KW"/>
</dbReference>
<keyword evidence="2" id="KW-0689">Ribosomal protein</keyword>